<dbReference type="EMBL" id="JAASRN010000001">
    <property type="protein sequence ID" value="NIK72865.1"/>
    <property type="molecule type" value="Genomic_DNA"/>
</dbReference>
<evidence type="ECO:0000313" key="2">
    <source>
        <dbReference type="EMBL" id="NIK72865.1"/>
    </source>
</evidence>
<feature type="region of interest" description="Disordered" evidence="1">
    <location>
        <begin position="166"/>
        <end position="186"/>
    </location>
</feature>
<sequence>MIALLLWTQLLYSYLVAPYYNYLIEGTQEAFASGQYDVAAKKAWNAYSVLPTPEAYIFCLFSYYQIKAWGRINSLPLPSSDKCTKKEWAYIQLIKGVAAYEDGQQAVAIEHFRQALIAYPLPDAAYNLELLLRKQSIPIPQQSERPTSSNPQVSNFKQILQSIQNNEKHRIQRRKGKQQDAENIEW</sequence>
<keyword evidence="3" id="KW-1185">Reference proteome</keyword>
<reference evidence="2 3" key="1">
    <citation type="submission" date="2020-03" db="EMBL/GenBank/DDBJ databases">
        <title>Genomic Encyclopedia of Type Strains, Phase IV (KMG-IV): sequencing the most valuable type-strain genomes for metagenomic binning, comparative biology and taxonomic classification.</title>
        <authorList>
            <person name="Goeker M."/>
        </authorList>
    </citation>
    <scope>NUCLEOTIDE SEQUENCE [LARGE SCALE GENOMIC DNA]</scope>
    <source>
        <strain evidence="2 3">DSM 5718</strain>
    </source>
</reference>
<protein>
    <submittedName>
        <fullName evidence="2">Tetratricopeptide (TPR) repeat protein</fullName>
    </submittedName>
</protein>
<dbReference type="RefSeq" id="WP_166918164.1">
    <property type="nucleotide sequence ID" value="NZ_JAASRN010000001.1"/>
</dbReference>
<gene>
    <name evidence="2" type="ORF">FHS56_000351</name>
</gene>
<evidence type="ECO:0000256" key="1">
    <source>
        <dbReference type="SAM" id="MobiDB-lite"/>
    </source>
</evidence>
<dbReference type="AlphaFoldDB" id="A0A846MN41"/>
<organism evidence="2 3">
    <name type="scientific">Thermonema lapsum</name>
    <dbReference type="NCBI Taxonomy" id="28195"/>
    <lineage>
        <taxon>Bacteria</taxon>
        <taxon>Pseudomonadati</taxon>
        <taxon>Bacteroidota</taxon>
        <taxon>Cytophagia</taxon>
        <taxon>Cytophagales</taxon>
        <taxon>Thermonemataceae</taxon>
        <taxon>Thermonema</taxon>
    </lineage>
</organism>
<comment type="caution">
    <text evidence="2">The sequence shown here is derived from an EMBL/GenBank/DDBJ whole genome shotgun (WGS) entry which is preliminary data.</text>
</comment>
<name>A0A846MN41_9BACT</name>
<proteinExistence type="predicted"/>
<dbReference type="Proteomes" id="UP000537126">
    <property type="component" value="Unassembled WGS sequence"/>
</dbReference>
<evidence type="ECO:0000313" key="3">
    <source>
        <dbReference type="Proteomes" id="UP000537126"/>
    </source>
</evidence>
<accession>A0A846MN41</accession>